<dbReference type="Proteomes" id="UP000320653">
    <property type="component" value="Unassembled WGS sequence"/>
</dbReference>
<dbReference type="EMBL" id="VIWP01000012">
    <property type="protein sequence ID" value="TWF47366.1"/>
    <property type="molecule type" value="Genomic_DNA"/>
</dbReference>
<gene>
    <name evidence="1" type="ORF">FHW37_1124</name>
</gene>
<keyword evidence="2" id="KW-1185">Reference proteome</keyword>
<evidence type="ECO:0008006" key="3">
    <source>
        <dbReference type="Google" id="ProtNLM"/>
    </source>
</evidence>
<accession>A0A561QAH2</accession>
<reference evidence="1 2" key="1">
    <citation type="submission" date="2019-06" db="EMBL/GenBank/DDBJ databases">
        <title>Sorghum-associated microbial communities from plants grown in Nebraska, USA.</title>
        <authorList>
            <person name="Schachtman D."/>
        </authorList>
    </citation>
    <scope>NUCLEOTIDE SEQUENCE [LARGE SCALE GENOMIC DNA]</scope>
    <source>
        <strain evidence="1 2">1225</strain>
    </source>
</reference>
<comment type="caution">
    <text evidence="1">The sequence shown here is derived from an EMBL/GenBank/DDBJ whole genome shotgun (WGS) entry which is preliminary data.</text>
</comment>
<organism evidence="1 2">
    <name type="scientific">Neorhizobium alkalisoli</name>
    <dbReference type="NCBI Taxonomy" id="528178"/>
    <lineage>
        <taxon>Bacteria</taxon>
        <taxon>Pseudomonadati</taxon>
        <taxon>Pseudomonadota</taxon>
        <taxon>Alphaproteobacteria</taxon>
        <taxon>Hyphomicrobiales</taxon>
        <taxon>Rhizobiaceae</taxon>
        <taxon>Rhizobium/Agrobacterium group</taxon>
        <taxon>Neorhizobium</taxon>
    </lineage>
</organism>
<evidence type="ECO:0000313" key="2">
    <source>
        <dbReference type="Proteomes" id="UP000320653"/>
    </source>
</evidence>
<name>A0A561QAH2_9HYPH</name>
<evidence type="ECO:0000313" key="1">
    <source>
        <dbReference type="EMBL" id="TWF47366.1"/>
    </source>
</evidence>
<protein>
    <recommendedName>
        <fullName evidence="3">Integrase-like protein</fullName>
    </recommendedName>
</protein>
<sequence length="43" mass="5155">MYSHASIIRAVELYIKLDKRVEATIRQLGCPTKNAPRNWYREY</sequence>
<dbReference type="AlphaFoldDB" id="A0A561QAH2"/>
<proteinExistence type="predicted"/>